<dbReference type="Pfam" id="PF12796">
    <property type="entry name" value="Ank_2"/>
    <property type="match status" value="2"/>
</dbReference>
<dbReference type="Gene3D" id="3.40.50.300">
    <property type="entry name" value="P-loop containing nucleotide triphosphate hydrolases"/>
    <property type="match status" value="1"/>
</dbReference>
<proteinExistence type="predicted"/>
<dbReference type="InterPro" id="IPR027417">
    <property type="entry name" value="P-loop_NTPase"/>
</dbReference>
<keyword evidence="2" id="KW-0040">ANK repeat</keyword>
<feature type="domain" description="GPI inositol-deacylase winged helix" evidence="3">
    <location>
        <begin position="464"/>
        <end position="541"/>
    </location>
</feature>
<dbReference type="PROSITE" id="PS50297">
    <property type="entry name" value="ANK_REP_REGION"/>
    <property type="match status" value="5"/>
</dbReference>
<accession>A0A1B8GT63</accession>
<dbReference type="PANTHER" id="PTHR10039:SF15">
    <property type="entry name" value="NACHT DOMAIN-CONTAINING PROTEIN"/>
    <property type="match status" value="1"/>
</dbReference>
<feature type="repeat" description="ANK" evidence="2">
    <location>
        <begin position="779"/>
        <end position="800"/>
    </location>
</feature>
<dbReference type="Proteomes" id="UP000091956">
    <property type="component" value="Unassembled WGS sequence"/>
</dbReference>
<protein>
    <submittedName>
        <fullName evidence="5">Uncharacterized protein</fullName>
    </submittedName>
</protein>
<feature type="repeat" description="ANK" evidence="2">
    <location>
        <begin position="847"/>
        <end position="880"/>
    </location>
</feature>
<dbReference type="EMBL" id="KV460214">
    <property type="protein sequence ID" value="OBT99017.2"/>
    <property type="molecule type" value="Genomic_DNA"/>
</dbReference>
<dbReference type="SUPFAM" id="SSF52540">
    <property type="entry name" value="P-loop containing nucleoside triphosphate hydrolases"/>
    <property type="match status" value="1"/>
</dbReference>
<dbReference type="PANTHER" id="PTHR10039">
    <property type="entry name" value="AMELOGENIN"/>
    <property type="match status" value="1"/>
</dbReference>
<dbReference type="InterPro" id="IPR002110">
    <property type="entry name" value="Ankyrin_rpt"/>
</dbReference>
<dbReference type="AlphaFoldDB" id="A0A1B8GT63"/>
<keyword evidence="6" id="KW-1185">Reference proteome</keyword>
<dbReference type="InterPro" id="IPR036770">
    <property type="entry name" value="Ankyrin_rpt-contain_sf"/>
</dbReference>
<dbReference type="SMART" id="SM00248">
    <property type="entry name" value="ANK"/>
    <property type="match status" value="8"/>
</dbReference>
<keyword evidence="1" id="KW-0677">Repeat</keyword>
<gene>
    <name evidence="5" type="ORF">VE01_02493</name>
</gene>
<evidence type="ECO:0000313" key="5">
    <source>
        <dbReference type="EMBL" id="OBT99017.2"/>
    </source>
</evidence>
<feature type="domain" description="Nephrocystin 3-like N-terminal" evidence="4">
    <location>
        <begin position="189"/>
        <end position="354"/>
    </location>
</feature>
<evidence type="ECO:0000256" key="1">
    <source>
        <dbReference type="ARBA" id="ARBA00022737"/>
    </source>
</evidence>
<dbReference type="InterPro" id="IPR054471">
    <property type="entry name" value="GPIID_WHD"/>
</dbReference>
<dbReference type="GeneID" id="28835879"/>
<dbReference type="RefSeq" id="XP_059319905.1">
    <property type="nucleotide sequence ID" value="XM_059463443.1"/>
</dbReference>
<dbReference type="SUPFAM" id="SSF48403">
    <property type="entry name" value="Ankyrin repeat"/>
    <property type="match status" value="1"/>
</dbReference>
<sequence length="910" mass="101274">MSFGFSVGDIIAVASLANKIRQRLFDSPEQFKAIATEVRSLSIVLQDADIAVSERELTGQQKTELDGIVQGCHDLLEELKIALDRYQELDPDAKVSSGRSRKVWKRLTWDQKDIDGFRGRISSNIILLNTFLGLISSQAIFAVKDGIDRLNLGQQEQEQKEERQIIIDWVSTINYASQHSDFVTRRQEGTGQWLLDSNEFQHWLNHGQQILFCPGMPGAGKTMVASIVIDHLYAKYQTDSSVGIAYLYCNFRRQDEQKPVDLLASLLKRLLEGRPNLPISMKDLYEQHKSKQTRPSFGEILTELRSIIASFSTTFIVIDALDECQVSDGGLTKFLSEILRLQTNTGANLFVTSRFIPHIVEEFQGAPSLEIRASDGDVKRYLDGQSSRLPSFVRRNLDMQEKINAEIVKAVDGMFLLAQLHLESLIGKRSPKAIRSALEKLPTGSEAYDYAYKEAMERIEGQIADSQDLAKQALGWITCSKRPLTTLELQHALAVEIGQSSLDEENLPDIEDVVSVCAGLVTIDEESEIIRLVHYTTQEYFDRNWTSWFPNAEKDIAKTCVTYQLFSTFRGGSCAHNELEERLRLNPLYDYAARNWAYYASSESTEVEELILDFLQNDAAVCASDQAAVVPWDDYPDYDIWLPRGMRGTHLAAYFGLEKVMRNLLRKGHHPDSKDSFDYTPLLWAASKGHDEVVKLLLATPGVNADSHTNIYQTPLSVAAYCGHESVVKLLLAEAGVNVNSMQYGSNTPLCLAAERGNEEVVKLLLATTGIDVNSRDRGGVTPLFLAAGNGHEEVVKLLLAMPGVYVDSNDSYGETPLWMAAQNGHEEVVKLLLATPGVDVDYKNSHGKTPLWMAASRGHVEVVKLLLATPGVNVDSEDIDGRSPLSMAALCGRDVQLVKLLKSGGAMTD</sequence>
<dbReference type="Gene3D" id="1.25.40.20">
    <property type="entry name" value="Ankyrin repeat-containing domain"/>
    <property type="match status" value="3"/>
</dbReference>
<feature type="repeat" description="ANK" evidence="2">
    <location>
        <begin position="745"/>
        <end position="778"/>
    </location>
</feature>
<feature type="repeat" description="ANK" evidence="2">
    <location>
        <begin position="881"/>
        <end position="910"/>
    </location>
</feature>
<dbReference type="InterPro" id="IPR056884">
    <property type="entry name" value="NPHP3-like_N"/>
</dbReference>
<dbReference type="Pfam" id="PF13637">
    <property type="entry name" value="Ank_4"/>
    <property type="match status" value="1"/>
</dbReference>
<evidence type="ECO:0000259" key="4">
    <source>
        <dbReference type="Pfam" id="PF24883"/>
    </source>
</evidence>
<evidence type="ECO:0000259" key="3">
    <source>
        <dbReference type="Pfam" id="PF22939"/>
    </source>
</evidence>
<organism evidence="5 6">
    <name type="scientific">Pseudogymnoascus verrucosus</name>
    <dbReference type="NCBI Taxonomy" id="342668"/>
    <lineage>
        <taxon>Eukaryota</taxon>
        <taxon>Fungi</taxon>
        <taxon>Dikarya</taxon>
        <taxon>Ascomycota</taxon>
        <taxon>Pezizomycotina</taxon>
        <taxon>Leotiomycetes</taxon>
        <taxon>Thelebolales</taxon>
        <taxon>Thelebolaceae</taxon>
        <taxon>Pseudogymnoascus</taxon>
    </lineage>
</organism>
<evidence type="ECO:0000256" key="2">
    <source>
        <dbReference type="PROSITE-ProRule" id="PRU00023"/>
    </source>
</evidence>
<dbReference type="Pfam" id="PF24883">
    <property type="entry name" value="NPHP3_N"/>
    <property type="match status" value="1"/>
</dbReference>
<feature type="repeat" description="ANK" evidence="2">
    <location>
        <begin position="813"/>
        <end position="846"/>
    </location>
</feature>
<evidence type="ECO:0000313" key="6">
    <source>
        <dbReference type="Proteomes" id="UP000091956"/>
    </source>
</evidence>
<name>A0A1B8GT63_9PEZI</name>
<dbReference type="PROSITE" id="PS50088">
    <property type="entry name" value="ANK_REPEAT"/>
    <property type="match status" value="5"/>
</dbReference>
<reference evidence="5 6" key="1">
    <citation type="submission" date="2016-03" db="EMBL/GenBank/DDBJ databases">
        <title>Comparative genomics of Pseudogymnoascus destructans, the fungus causing white-nose syndrome of bats.</title>
        <authorList>
            <person name="Palmer J.M."/>
            <person name="Drees K.P."/>
            <person name="Foster J.T."/>
            <person name="Lindner D.L."/>
        </authorList>
    </citation>
    <scope>NUCLEOTIDE SEQUENCE [LARGE SCALE GENOMIC DNA]</scope>
    <source>
        <strain evidence="5 6">UAMH 10579</strain>
    </source>
</reference>
<reference evidence="6" key="2">
    <citation type="journal article" date="2018" name="Nat. Commun.">
        <title>Extreme sensitivity to ultraviolet light in the fungal pathogen causing white-nose syndrome of bats.</title>
        <authorList>
            <person name="Palmer J.M."/>
            <person name="Drees K.P."/>
            <person name="Foster J.T."/>
            <person name="Lindner D.L."/>
        </authorList>
    </citation>
    <scope>NUCLEOTIDE SEQUENCE [LARGE SCALE GENOMIC DNA]</scope>
    <source>
        <strain evidence="6">UAMH 10579</strain>
    </source>
</reference>
<dbReference type="Pfam" id="PF22939">
    <property type="entry name" value="WHD_GPIID"/>
    <property type="match status" value="1"/>
</dbReference>
<dbReference type="STRING" id="342668.A0A1B8GT63"/>